<dbReference type="Pfam" id="PF14125">
    <property type="entry name" value="DUF4292"/>
    <property type="match status" value="1"/>
</dbReference>
<dbReference type="AlphaFoldDB" id="A0A7D7QXH2"/>
<organism evidence="3 4">
    <name type="scientific">Marnyiella aurantia</name>
    <dbReference type="NCBI Taxonomy" id="2758037"/>
    <lineage>
        <taxon>Bacteria</taxon>
        <taxon>Pseudomonadati</taxon>
        <taxon>Bacteroidota</taxon>
        <taxon>Flavobacteriia</taxon>
        <taxon>Flavobacteriales</taxon>
        <taxon>Weeksellaceae</taxon>
        <taxon>Marnyiella</taxon>
    </lineage>
</organism>
<keyword evidence="1" id="KW-0732">Signal</keyword>
<dbReference type="Proteomes" id="UP000515349">
    <property type="component" value="Chromosome"/>
</dbReference>
<gene>
    <name evidence="3" type="ORF">H1R16_09385</name>
    <name evidence="2" type="ORF">H2507_06055</name>
</gene>
<evidence type="ECO:0000313" key="3">
    <source>
        <dbReference type="EMBL" id="QMS97926.1"/>
    </source>
</evidence>
<dbReference type="RefSeq" id="WP_181886845.1">
    <property type="nucleotide sequence ID" value="NZ_CP059472.1"/>
</dbReference>
<dbReference type="EMBL" id="JACEUX010000002">
    <property type="protein sequence ID" value="MBA5246725.1"/>
    <property type="molecule type" value="Genomic_DNA"/>
</dbReference>
<evidence type="ECO:0000313" key="2">
    <source>
        <dbReference type="EMBL" id="MBA5246725.1"/>
    </source>
</evidence>
<reference evidence="3 4" key="1">
    <citation type="submission" date="2020-07" db="EMBL/GenBank/DDBJ databases">
        <title>Chryseobacterium sp.cx-624.</title>
        <authorList>
            <person name="Yang C."/>
        </authorList>
    </citation>
    <scope>NUCLEOTIDE SEQUENCE [LARGE SCALE GENOMIC DNA]</scope>
    <source>
        <strain evidence="3">Cx-624</strain>
        <strain evidence="4">cx-624</strain>
    </source>
</reference>
<evidence type="ECO:0000313" key="5">
    <source>
        <dbReference type="Proteomes" id="UP000539710"/>
    </source>
</evidence>
<dbReference type="Proteomes" id="UP000539710">
    <property type="component" value="Unassembled WGS sequence"/>
</dbReference>
<evidence type="ECO:0000313" key="4">
    <source>
        <dbReference type="Proteomes" id="UP000515349"/>
    </source>
</evidence>
<dbReference type="PROSITE" id="PS51257">
    <property type="entry name" value="PROKAR_LIPOPROTEIN"/>
    <property type="match status" value="1"/>
</dbReference>
<accession>A0A7D7QXH2</accession>
<dbReference type="KEGG" id="cbau:H1R16_09385"/>
<reference evidence="5" key="2">
    <citation type="submission" date="2020-07" db="EMBL/GenBank/DDBJ databases">
        <title>Flavobacterium sp. xlx-214.</title>
        <authorList>
            <person name="Yang C."/>
        </authorList>
    </citation>
    <scope>NUCLEOTIDE SEQUENCE [LARGE SCALE GENOMIC DNA]</scope>
    <source>
        <strain evidence="5">CX-624</strain>
    </source>
</reference>
<reference evidence="2" key="3">
    <citation type="submission" date="2020-07" db="EMBL/GenBank/DDBJ databases">
        <authorList>
            <person name="Yang C."/>
        </authorList>
    </citation>
    <scope>NUCLEOTIDE SEQUENCE</scope>
    <source>
        <strain evidence="2">Cx-624</strain>
    </source>
</reference>
<dbReference type="EMBL" id="CP059472">
    <property type="protein sequence ID" value="QMS97926.1"/>
    <property type="molecule type" value="Genomic_DNA"/>
</dbReference>
<dbReference type="InterPro" id="IPR025634">
    <property type="entry name" value="DUF4292"/>
</dbReference>
<keyword evidence="5" id="KW-1185">Reference proteome</keyword>
<feature type="chain" id="PRO_5044656363" evidence="1">
    <location>
        <begin position="22"/>
        <end position="278"/>
    </location>
</feature>
<protein>
    <submittedName>
        <fullName evidence="3">DUF4292 domain-containing protein</fullName>
    </submittedName>
</protein>
<evidence type="ECO:0000256" key="1">
    <source>
        <dbReference type="SAM" id="SignalP"/>
    </source>
</evidence>
<sequence length="278" mass="31714">MKRFLLLVVTGIVLFSCKARKAIDDTSGSDSTAITKKPVDVNKSIDADVKFFQKVLVPPKFDQLKISTKVNVETQSSYLPTLDATIYIENNKKVWMNLSAFFISMARGVATPEGIKAYNKTDKTFIDSDFDYLNGLLNTNFINYNSLQRLLLGRTFVKINDREFRLSKNAQGFKMASTVNQVIEAEDGKTSEYKIELQYAQNYDLMNVYLKDVNNSDELQVSYSDWLSYKDFRLPKNVKILIKGSKEGQILLENTKFDDSKMQTPFSVPGTYTKIEIK</sequence>
<proteinExistence type="predicted"/>
<name>A0A7D7QXH2_9FLAO</name>
<feature type="signal peptide" evidence="1">
    <location>
        <begin position="1"/>
        <end position="21"/>
    </location>
</feature>